<evidence type="ECO:0000259" key="1">
    <source>
        <dbReference type="Pfam" id="PF13460"/>
    </source>
</evidence>
<dbReference type="Gene3D" id="3.40.50.720">
    <property type="entry name" value="NAD(P)-binding Rossmann-like Domain"/>
    <property type="match status" value="1"/>
</dbReference>
<comment type="caution">
    <text evidence="2">The sequence shown here is derived from an EMBL/GenBank/DDBJ whole genome shotgun (WGS) entry which is preliminary data.</text>
</comment>
<dbReference type="PANTHER" id="PTHR47129">
    <property type="entry name" value="QUINONE OXIDOREDUCTASE 2"/>
    <property type="match status" value="1"/>
</dbReference>
<dbReference type="EMBL" id="PDEQ01000005">
    <property type="protein sequence ID" value="PEN13290.1"/>
    <property type="molecule type" value="Genomic_DNA"/>
</dbReference>
<dbReference type="Gene3D" id="3.90.25.10">
    <property type="entry name" value="UDP-galactose 4-epimerase, domain 1"/>
    <property type="match status" value="1"/>
</dbReference>
<dbReference type="InterPro" id="IPR052718">
    <property type="entry name" value="NmrA-type_oxidoreductase"/>
</dbReference>
<organism evidence="2 3">
    <name type="scientific">Longibacter salinarum</name>
    <dbReference type="NCBI Taxonomy" id="1850348"/>
    <lineage>
        <taxon>Bacteria</taxon>
        <taxon>Pseudomonadati</taxon>
        <taxon>Rhodothermota</taxon>
        <taxon>Rhodothermia</taxon>
        <taxon>Rhodothermales</taxon>
        <taxon>Salisaetaceae</taxon>
        <taxon>Longibacter</taxon>
    </lineage>
</organism>
<dbReference type="Proteomes" id="UP000220102">
    <property type="component" value="Unassembled WGS sequence"/>
</dbReference>
<dbReference type="Pfam" id="PF13460">
    <property type="entry name" value="NAD_binding_10"/>
    <property type="match status" value="1"/>
</dbReference>
<protein>
    <submittedName>
        <fullName evidence="2">NAD(P)-dependent oxidoreductase</fullName>
    </submittedName>
</protein>
<gene>
    <name evidence="2" type="ORF">CRI94_11670</name>
</gene>
<proteinExistence type="predicted"/>
<dbReference type="SUPFAM" id="SSF51735">
    <property type="entry name" value="NAD(P)-binding Rossmann-fold domains"/>
    <property type="match status" value="1"/>
</dbReference>
<dbReference type="OrthoDB" id="9780595at2"/>
<keyword evidence="3" id="KW-1185">Reference proteome</keyword>
<feature type="domain" description="NAD(P)-binding" evidence="1">
    <location>
        <begin position="6"/>
        <end position="184"/>
    </location>
</feature>
<dbReference type="AlphaFoldDB" id="A0A2A8CXE2"/>
<dbReference type="PANTHER" id="PTHR47129:SF1">
    <property type="entry name" value="NMRA-LIKE DOMAIN-CONTAINING PROTEIN"/>
    <property type="match status" value="1"/>
</dbReference>
<reference evidence="2 3" key="1">
    <citation type="submission" date="2017-10" db="EMBL/GenBank/DDBJ databases">
        <title>Draft genome of Longibacter Salinarum.</title>
        <authorList>
            <person name="Goh K.M."/>
            <person name="Shamsir M.S."/>
            <person name="Lim S.W."/>
        </authorList>
    </citation>
    <scope>NUCLEOTIDE SEQUENCE [LARGE SCALE GENOMIC DNA]</scope>
    <source>
        <strain evidence="2 3">KCTC 52045</strain>
    </source>
</reference>
<dbReference type="RefSeq" id="WP_098075896.1">
    <property type="nucleotide sequence ID" value="NZ_PDEQ01000005.1"/>
</dbReference>
<dbReference type="InterPro" id="IPR036291">
    <property type="entry name" value="NAD(P)-bd_dom_sf"/>
</dbReference>
<evidence type="ECO:0000313" key="3">
    <source>
        <dbReference type="Proteomes" id="UP000220102"/>
    </source>
</evidence>
<name>A0A2A8CXE2_9BACT</name>
<dbReference type="InterPro" id="IPR016040">
    <property type="entry name" value="NAD(P)-bd_dom"/>
</dbReference>
<dbReference type="CDD" id="cd05269">
    <property type="entry name" value="TMR_SDR_a"/>
    <property type="match status" value="1"/>
</dbReference>
<sequence length="288" mass="31292">MIAVTGATGHLGRHVVNDLLRRDIAPESIIAAVRSPEKAADLVERGLQVREANYNEPDTLESAFQGVDRLLLISSSEVGQRRQQHQNVVDAAQKNEVDFLAYTSIVRAESNPMLLADEHKATETMIRESGIPFAFLRNGWYIENYTEQLPQYLEHGVILGSAGDGRVSAATRADFAAAAATVLATDEHDNAIYELGGDEAFTMMELAGEISRQADTDVAYQNLPADEYESTLVEHGVPEGFAKVLADADRAISDGHLRVESDDLSRLIGRPTTPLSEAVADALAEMSD</sequence>
<accession>A0A2A8CXE2</accession>
<evidence type="ECO:0000313" key="2">
    <source>
        <dbReference type="EMBL" id="PEN13290.1"/>
    </source>
</evidence>